<name>A0A2U3N2A7_9GAMM</name>
<dbReference type="EMBL" id="OOGT01000178">
    <property type="protein sequence ID" value="SPL71826.1"/>
    <property type="molecule type" value="Genomic_DNA"/>
</dbReference>
<dbReference type="RefSeq" id="WP_121975243.1">
    <property type="nucleotide sequence ID" value="NZ_OOGT01000178.1"/>
</dbReference>
<evidence type="ECO:0000313" key="1">
    <source>
        <dbReference type="EMBL" id="SPL71826.1"/>
    </source>
</evidence>
<dbReference type="InterPro" id="IPR029068">
    <property type="entry name" value="Glyas_Bleomycin-R_OHBP_Dase"/>
</dbReference>
<reference evidence="2" key="1">
    <citation type="submission" date="2018-03" db="EMBL/GenBank/DDBJ databases">
        <authorList>
            <person name="Blom J."/>
        </authorList>
    </citation>
    <scope>NUCLEOTIDE SEQUENCE [LARGE SCALE GENOMIC DNA]</scope>
    <source>
        <strain evidence="2">KPC-SM-21</strain>
    </source>
</reference>
<gene>
    <name evidence="1" type="ORF">KPC_3004</name>
</gene>
<proteinExistence type="predicted"/>
<dbReference type="Gene3D" id="3.10.180.10">
    <property type="entry name" value="2,3-Dihydroxybiphenyl 1,2-Dioxygenase, domain 1"/>
    <property type="match status" value="1"/>
</dbReference>
<dbReference type="Proteomes" id="UP000245974">
    <property type="component" value="Unassembled WGS sequence"/>
</dbReference>
<dbReference type="InParanoid" id="A0A2U3N2A7"/>
<evidence type="ECO:0000313" key="2">
    <source>
        <dbReference type="Proteomes" id="UP000245974"/>
    </source>
</evidence>
<protein>
    <submittedName>
        <fullName evidence="1">Uncharacterized protein</fullName>
    </submittedName>
</protein>
<keyword evidence="2" id="KW-1185">Reference proteome</keyword>
<dbReference type="OrthoDB" id="6690407at2"/>
<accession>A0A2U3N2A7</accession>
<sequence>MSHVESKIENSFFAENLVSGPYERLFLEPGQEQQYIRNYIDFLDGRIEYVFRIEEYYNLMVVGLQSALGHVSLVVLEPEYVAKLPDFIQNTKIMFVVDDIEAVYRKAEKNGIPILQKRTPNIMGAQGRLELAPGYIIELAEATNKELFNPDIDALGLPPARKIIK</sequence>
<organism evidence="1 2">
    <name type="scientific">Acinetobacter stercoris</name>
    <dbReference type="NCBI Taxonomy" id="2126983"/>
    <lineage>
        <taxon>Bacteria</taxon>
        <taxon>Pseudomonadati</taxon>
        <taxon>Pseudomonadota</taxon>
        <taxon>Gammaproteobacteria</taxon>
        <taxon>Moraxellales</taxon>
        <taxon>Moraxellaceae</taxon>
        <taxon>Acinetobacter</taxon>
    </lineage>
</organism>
<dbReference type="SUPFAM" id="SSF54593">
    <property type="entry name" value="Glyoxalase/Bleomycin resistance protein/Dihydroxybiphenyl dioxygenase"/>
    <property type="match status" value="1"/>
</dbReference>
<dbReference type="AlphaFoldDB" id="A0A2U3N2A7"/>